<dbReference type="Ensembl" id="ENSSMRT00000006312.1">
    <property type="protein sequence ID" value="ENSSMRP00000005366.1"/>
    <property type="gene ID" value="ENSSMRG00000004358.1"/>
</dbReference>
<dbReference type="Gene3D" id="1.20.120.1110">
    <property type="entry name" value="TAFH/NHR1 domain"/>
    <property type="match status" value="1"/>
</dbReference>
<feature type="region of interest" description="Disordered" evidence="1">
    <location>
        <begin position="536"/>
        <end position="580"/>
    </location>
</feature>
<dbReference type="Gene3D" id="3.30.710.10">
    <property type="entry name" value="Potassium Channel Kv1.1, Chain A"/>
    <property type="match status" value="3"/>
</dbReference>
<dbReference type="GeneTree" id="ENSGT00390000007606"/>
<reference evidence="3" key="2">
    <citation type="submission" date="2025-09" db="UniProtKB">
        <authorList>
            <consortium name="Ensembl"/>
        </authorList>
    </citation>
    <scope>IDENTIFICATION</scope>
</reference>
<dbReference type="AlphaFoldDB" id="A0A8D0DHY1"/>
<keyword evidence="4" id="KW-1185">Reference proteome</keyword>
<dbReference type="InterPro" id="IPR011333">
    <property type="entry name" value="SKP1/BTB/POZ_sf"/>
</dbReference>
<accession>A0A8D0DHY1</accession>
<evidence type="ECO:0000313" key="3">
    <source>
        <dbReference type="Ensembl" id="ENSSMRP00000005366.1"/>
    </source>
</evidence>
<evidence type="ECO:0000313" key="4">
    <source>
        <dbReference type="Proteomes" id="UP000694421"/>
    </source>
</evidence>
<protein>
    <submittedName>
        <fullName evidence="3">Potassium channel tetramerization domain containing 19</fullName>
    </submittedName>
</protein>
<organism evidence="3 4">
    <name type="scientific">Salvator merianae</name>
    <name type="common">Argentine black and white tegu</name>
    <name type="synonym">Tupinambis merianae</name>
    <dbReference type="NCBI Taxonomy" id="96440"/>
    <lineage>
        <taxon>Eukaryota</taxon>
        <taxon>Metazoa</taxon>
        <taxon>Chordata</taxon>
        <taxon>Craniata</taxon>
        <taxon>Vertebrata</taxon>
        <taxon>Euteleostomi</taxon>
        <taxon>Lepidosauria</taxon>
        <taxon>Squamata</taxon>
        <taxon>Bifurcata</taxon>
        <taxon>Unidentata</taxon>
        <taxon>Episquamata</taxon>
        <taxon>Laterata</taxon>
        <taxon>Teiioidea</taxon>
        <taxon>Teiidae</taxon>
        <taxon>Salvator</taxon>
    </lineage>
</organism>
<dbReference type="GO" id="GO:0006351">
    <property type="term" value="P:DNA-templated transcription"/>
    <property type="evidence" value="ECO:0007669"/>
    <property type="project" value="InterPro"/>
</dbReference>
<dbReference type="Proteomes" id="UP000694421">
    <property type="component" value="Unplaced"/>
</dbReference>
<evidence type="ECO:0000256" key="1">
    <source>
        <dbReference type="SAM" id="MobiDB-lite"/>
    </source>
</evidence>
<dbReference type="PANTHER" id="PTHR14499:SF20">
    <property type="entry name" value="BTB_POZ DOMAIN-CONTAINING PROTEIN KCTD19"/>
    <property type="match status" value="1"/>
</dbReference>
<evidence type="ECO:0000259" key="2">
    <source>
        <dbReference type="Pfam" id="PF02214"/>
    </source>
</evidence>
<reference evidence="3" key="1">
    <citation type="submission" date="2025-08" db="UniProtKB">
        <authorList>
            <consortium name="Ensembl"/>
        </authorList>
    </citation>
    <scope>IDENTIFICATION</scope>
</reference>
<feature type="domain" description="Potassium channel tetramerisation-type BTB" evidence="2">
    <location>
        <begin position="13"/>
        <end position="102"/>
    </location>
</feature>
<sequence length="863" mass="97703">ENPPGRPQAERLVHLNVGGWAFAVPRGKIAQFPESLLWQAVAAADARPEAEAAPAALRLFLDRDGGTFRHVHYYLHTSRLAFASGAELPLLAEQAALLRLAPLLQTLDNLKEGKHNLRIRPADIPIAERASMNYWRTRKCISKPSEFPLKSPAFTGLHEKAPLGLIDTPLLDTEEEVHYCFLPLELLEKYPSLVNDDNLLWLTDNTVLIECESSAFRFIANFLRSEKILLPDNFSSMDVLEAEAEAMGIPEIAKAVKLYKSNPGWALLVCPPLSCDRPASVSLPLYPMVLGLLVKYPDSALGQLHMESTLDGNRIYILGNGVLFQHVMNWLGTCKLPLVRNVSELPELCAYLDQTDLIYEPMKDALKTYLHLRADWTADITVYPLSHIVKVYVGSHWYATYLQTLLKFPELLSNYKKVYWITYGQALLIHGDGQMFRHILNFLRLGKLFLPPEFQEWSLLCQEVVEYQIPSLMEALYQDDSYRYSPFILDWFKNHPPYHQRATILPIWRWESKCHSIAEDRSETCSPISAAKAAKRRSPWEGYSQSTDGWDDSCSFRQPGSPPRKRGARGSLTKQPESRETPIQKLISLVQEWDMVNCQHYRGQLGRRWSCSLPPATCPGATGPEAASQGLVIQAALRVQGNPQALREGSSSAAAVEAWVAKIGRQNLSEFLLLQLPFPPGTCPEQARSMAEELQSSTGLILRIEHPPIVACDGSCTVHESSILYTKWQLTKLSYSLPFLDVVFLSFPLSQEEIFYARKCHLFLTDIILDSIRQKDPKKTTAKVQLLVQRLWSLKISAKEFVADLLSVAPFKTDPQTCEKLLKWVEFSLPFAWKYSCCMRLLIKNGYFQSLSHFVIGKYLQKL</sequence>
<dbReference type="InterPro" id="IPR003131">
    <property type="entry name" value="T1-type_BTB"/>
</dbReference>
<name>A0A8D0DHY1_SALMN</name>
<dbReference type="SUPFAM" id="SSF54695">
    <property type="entry name" value="POZ domain"/>
    <property type="match status" value="3"/>
</dbReference>
<proteinExistence type="predicted"/>
<dbReference type="PANTHER" id="PTHR14499">
    <property type="entry name" value="POTASSIUM CHANNEL TETRAMERIZATION DOMAIN-CONTAINING"/>
    <property type="match status" value="1"/>
</dbReference>
<dbReference type="InterPro" id="IPR037249">
    <property type="entry name" value="TAFH/NHR1_dom_sf"/>
</dbReference>
<dbReference type="GO" id="GO:0051260">
    <property type="term" value="P:protein homooligomerization"/>
    <property type="evidence" value="ECO:0007669"/>
    <property type="project" value="InterPro"/>
</dbReference>
<dbReference type="OMA" id="EEMFYAR"/>
<dbReference type="Pfam" id="PF02214">
    <property type="entry name" value="BTB_2"/>
    <property type="match status" value="1"/>
</dbReference>